<dbReference type="Gene3D" id="2.130.10.10">
    <property type="entry name" value="YVTN repeat-like/Quinoprotein amine dehydrogenase"/>
    <property type="match status" value="1"/>
</dbReference>
<evidence type="ECO:0000256" key="3">
    <source>
        <dbReference type="ARBA" id="ARBA00038145"/>
    </source>
</evidence>
<name>A0A7E4W233_PANRE</name>
<keyword evidence="2" id="KW-0963">Cytoplasm</keyword>
<dbReference type="PROSITE" id="PS50082">
    <property type="entry name" value="WD_REPEATS_2"/>
    <property type="match status" value="2"/>
</dbReference>
<dbReference type="PROSITE" id="PS50294">
    <property type="entry name" value="WD_REPEATS_REGION"/>
    <property type="match status" value="2"/>
</dbReference>
<evidence type="ECO:0000313" key="8">
    <source>
        <dbReference type="WBParaSite" id="Pan_g6375.t1"/>
    </source>
</evidence>
<feature type="repeat" description="WD" evidence="6">
    <location>
        <begin position="101"/>
        <end position="142"/>
    </location>
</feature>
<dbReference type="InterPro" id="IPR051980">
    <property type="entry name" value="WD_repeat_MORG1"/>
</dbReference>
<dbReference type="Pfam" id="PF00400">
    <property type="entry name" value="WD40"/>
    <property type="match status" value="5"/>
</dbReference>
<dbReference type="Proteomes" id="UP000492821">
    <property type="component" value="Unassembled WGS sequence"/>
</dbReference>
<dbReference type="InterPro" id="IPR015943">
    <property type="entry name" value="WD40/YVTN_repeat-like_dom_sf"/>
</dbReference>
<reference evidence="7" key="1">
    <citation type="journal article" date="2013" name="Genetics">
        <title>The draft genome and transcriptome of Panagrellus redivivus are shaped by the harsh demands of a free-living lifestyle.</title>
        <authorList>
            <person name="Srinivasan J."/>
            <person name="Dillman A.R."/>
            <person name="Macchietto M.G."/>
            <person name="Heikkinen L."/>
            <person name="Lakso M."/>
            <person name="Fracchia K.M."/>
            <person name="Antoshechkin I."/>
            <person name="Mortazavi A."/>
            <person name="Wong G."/>
            <person name="Sternberg P.W."/>
        </authorList>
    </citation>
    <scope>NUCLEOTIDE SEQUENCE [LARGE SCALE GENOMIC DNA]</scope>
    <source>
        <strain evidence="7">MT8872</strain>
    </source>
</reference>
<dbReference type="PANTHER" id="PTHR22842:SF3">
    <property type="entry name" value="WD REPEAT DOMAIN-CONTAINING PROTEIN 83"/>
    <property type="match status" value="1"/>
</dbReference>
<reference evidence="8" key="2">
    <citation type="submission" date="2020-10" db="UniProtKB">
        <authorList>
            <consortium name="WormBaseParasite"/>
        </authorList>
    </citation>
    <scope>IDENTIFICATION</scope>
</reference>
<dbReference type="InterPro" id="IPR036322">
    <property type="entry name" value="WD40_repeat_dom_sf"/>
</dbReference>
<feature type="repeat" description="WD" evidence="6">
    <location>
        <begin position="17"/>
        <end position="49"/>
    </location>
</feature>
<comment type="similarity">
    <text evidence="3">Belongs to the WD repeat MORG1 family.</text>
</comment>
<dbReference type="PANTHER" id="PTHR22842">
    <property type="entry name" value="WD40 REPEAT PROTEIN"/>
    <property type="match status" value="1"/>
</dbReference>
<dbReference type="GO" id="GO:0005737">
    <property type="term" value="C:cytoplasm"/>
    <property type="evidence" value="ECO:0007669"/>
    <property type="project" value="UniProtKB-SubCell"/>
</dbReference>
<protein>
    <recommendedName>
        <fullName evidence="4">WD repeat domain-containing protein 83</fullName>
    </recommendedName>
    <alternativeName>
        <fullName evidence="5">Mitogen-activated protein kinase organizer 1</fullName>
    </alternativeName>
</protein>
<evidence type="ECO:0000256" key="4">
    <source>
        <dbReference type="ARBA" id="ARBA00040453"/>
    </source>
</evidence>
<evidence type="ECO:0000256" key="6">
    <source>
        <dbReference type="PROSITE-ProRule" id="PRU00221"/>
    </source>
</evidence>
<dbReference type="AlphaFoldDB" id="A0A7E4W233"/>
<organism evidence="7 8">
    <name type="scientific">Panagrellus redivivus</name>
    <name type="common">Microworm</name>
    <dbReference type="NCBI Taxonomy" id="6233"/>
    <lineage>
        <taxon>Eukaryota</taxon>
        <taxon>Metazoa</taxon>
        <taxon>Ecdysozoa</taxon>
        <taxon>Nematoda</taxon>
        <taxon>Chromadorea</taxon>
        <taxon>Rhabditida</taxon>
        <taxon>Tylenchina</taxon>
        <taxon>Panagrolaimomorpha</taxon>
        <taxon>Panagrolaimoidea</taxon>
        <taxon>Panagrolaimidae</taxon>
        <taxon>Panagrellus</taxon>
    </lineage>
</organism>
<accession>A0A7E4W233</accession>
<dbReference type="GO" id="GO:0071013">
    <property type="term" value="C:catalytic step 2 spliceosome"/>
    <property type="evidence" value="ECO:0007669"/>
    <property type="project" value="TreeGrafter"/>
</dbReference>
<dbReference type="SMART" id="SM00320">
    <property type="entry name" value="WD40"/>
    <property type="match status" value="6"/>
</dbReference>
<dbReference type="InterPro" id="IPR001680">
    <property type="entry name" value="WD40_rpt"/>
</dbReference>
<evidence type="ECO:0000256" key="2">
    <source>
        <dbReference type="ARBA" id="ARBA00022490"/>
    </source>
</evidence>
<sequence>MEPSTSKPLPTKLSHSFACQQGALRTVRFNNNGNYALTGGVDKSVRLWNPYDAALLHNYTGCGGEVRAVDSSADNSMILAGGLDKIASVFDVESGKLLKRFRGHGSWINAVAFDDDSSLAFSAGQEGSLIVWDLRDRREVVQTIDDATDAVLSLDMTGSQIVTGSADHKMRLYDVRQGWLSVTDLGAAVTDVHLTDDNQCVLAASIGQPLKLIEKINGEPLAEYKGHTCGEFRIEAGVLPSNDEVVTGSEDSCAYIYDFVSMKIKARLDHAPAKYIHSLTVHPKKACVLTASRDRVFVWTTPNA</sequence>
<evidence type="ECO:0000256" key="1">
    <source>
        <dbReference type="ARBA" id="ARBA00004496"/>
    </source>
</evidence>
<comment type="subcellular location">
    <subcellularLocation>
        <location evidence="1">Cytoplasm</location>
    </subcellularLocation>
</comment>
<keyword evidence="6" id="KW-0853">WD repeat</keyword>
<dbReference type="WBParaSite" id="Pan_g6375.t1">
    <property type="protein sequence ID" value="Pan_g6375.t1"/>
    <property type="gene ID" value="Pan_g6375"/>
</dbReference>
<dbReference type="CDD" id="cd00200">
    <property type="entry name" value="WD40"/>
    <property type="match status" value="1"/>
</dbReference>
<evidence type="ECO:0000313" key="7">
    <source>
        <dbReference type="Proteomes" id="UP000492821"/>
    </source>
</evidence>
<proteinExistence type="inferred from homology"/>
<dbReference type="SUPFAM" id="SSF50978">
    <property type="entry name" value="WD40 repeat-like"/>
    <property type="match status" value="1"/>
</dbReference>
<evidence type="ECO:0000256" key="5">
    <source>
        <dbReference type="ARBA" id="ARBA00042222"/>
    </source>
</evidence>
<dbReference type="GO" id="GO:0000398">
    <property type="term" value="P:mRNA splicing, via spliceosome"/>
    <property type="evidence" value="ECO:0007669"/>
    <property type="project" value="TreeGrafter"/>
</dbReference>
<keyword evidence="7" id="KW-1185">Reference proteome</keyword>